<keyword evidence="5 11" id="KW-0378">Hydrolase</keyword>
<dbReference type="InterPro" id="IPR016134">
    <property type="entry name" value="Dockerin_dom"/>
</dbReference>
<dbReference type="InterPro" id="IPR036439">
    <property type="entry name" value="Dockerin_dom_sf"/>
</dbReference>
<dbReference type="InterPro" id="IPR001701">
    <property type="entry name" value="Glyco_hydro_9"/>
</dbReference>
<evidence type="ECO:0000256" key="5">
    <source>
        <dbReference type="ARBA" id="ARBA00022801"/>
    </source>
</evidence>
<keyword evidence="6" id="KW-0136">Cellulose degradation</keyword>
<keyword evidence="8" id="KW-0326">Glycosidase</keyword>
<gene>
    <name evidence="11" type="ORF">EHE19_014720</name>
</gene>
<dbReference type="PROSITE" id="PS51766">
    <property type="entry name" value="DOCKERIN"/>
    <property type="match status" value="1"/>
</dbReference>
<evidence type="ECO:0000313" key="12">
    <source>
        <dbReference type="Proteomes" id="UP000306409"/>
    </source>
</evidence>
<dbReference type="Pfam" id="PF21582">
    <property type="entry name" value="CBM30"/>
    <property type="match status" value="1"/>
</dbReference>
<accession>A0A4U7JJS7</accession>
<dbReference type="Gene3D" id="1.50.10.10">
    <property type="match status" value="1"/>
</dbReference>
<evidence type="ECO:0000256" key="10">
    <source>
        <dbReference type="SAM" id="SignalP"/>
    </source>
</evidence>
<keyword evidence="7" id="KW-0119">Carbohydrate metabolism</keyword>
<dbReference type="InterPro" id="IPR048758">
    <property type="entry name" value="CBM30"/>
</dbReference>
<dbReference type="InterPro" id="IPR014756">
    <property type="entry name" value="Ig_E-set"/>
</dbReference>
<dbReference type="Pfam" id="PF02927">
    <property type="entry name" value="CelD_N"/>
    <property type="match status" value="1"/>
</dbReference>
<dbReference type="SUPFAM" id="SSF48208">
    <property type="entry name" value="Six-hairpin glycosidases"/>
    <property type="match status" value="1"/>
</dbReference>
<evidence type="ECO:0000256" key="3">
    <source>
        <dbReference type="ARBA" id="ARBA00012601"/>
    </source>
</evidence>
<dbReference type="Pfam" id="PF00404">
    <property type="entry name" value="Dockerin_1"/>
    <property type="match status" value="1"/>
</dbReference>
<dbReference type="Gene3D" id="2.60.120.430">
    <property type="entry name" value="Galactose-binding lectin"/>
    <property type="match status" value="1"/>
</dbReference>
<reference evidence="11 12" key="1">
    <citation type="submission" date="2020-09" db="EMBL/GenBank/DDBJ databases">
        <title>Characterization and genome sequencing of Ruminiclostridium sp. nov. MA18.</title>
        <authorList>
            <person name="Rettenmaier R."/>
            <person name="Kowollik M.-L."/>
            <person name="Liebl W."/>
            <person name="Zverlov V."/>
        </authorList>
    </citation>
    <scope>NUCLEOTIDE SEQUENCE [LARGE SCALE GENOMIC DNA]</scope>
    <source>
        <strain evidence="11 12">MA18</strain>
    </source>
</reference>
<keyword evidence="4 10" id="KW-0732">Signal</keyword>
<comment type="catalytic activity">
    <reaction evidence="1">
        <text>Endohydrolysis of (1-&gt;4)-beta-D-glucosidic linkages in cellulose, lichenin and cereal beta-D-glucans.</text>
        <dbReference type="EC" id="3.2.1.4"/>
    </reaction>
</comment>
<evidence type="ECO:0000313" key="11">
    <source>
        <dbReference type="EMBL" id="QNU68902.1"/>
    </source>
</evidence>
<dbReference type="Pfam" id="PF00759">
    <property type="entry name" value="Glyco_hydro_9"/>
    <property type="match status" value="1"/>
</dbReference>
<dbReference type="InterPro" id="IPR002105">
    <property type="entry name" value="Dockerin_1_rpt"/>
</dbReference>
<dbReference type="EMBL" id="CP061336">
    <property type="protein sequence ID" value="QNU68902.1"/>
    <property type="molecule type" value="Genomic_DNA"/>
</dbReference>
<dbReference type="SUPFAM" id="SSF49785">
    <property type="entry name" value="Galactose-binding domain-like"/>
    <property type="match status" value="1"/>
</dbReference>
<dbReference type="Gene3D" id="2.60.40.10">
    <property type="entry name" value="Immunoglobulins"/>
    <property type="match status" value="1"/>
</dbReference>
<evidence type="ECO:0000256" key="8">
    <source>
        <dbReference type="ARBA" id="ARBA00023295"/>
    </source>
</evidence>
<dbReference type="InterPro" id="IPR008928">
    <property type="entry name" value="6-hairpin_glycosidase_sf"/>
</dbReference>
<dbReference type="InterPro" id="IPR013783">
    <property type="entry name" value="Ig-like_fold"/>
</dbReference>
<dbReference type="PANTHER" id="PTHR22298">
    <property type="entry name" value="ENDO-1,4-BETA-GLUCANASE"/>
    <property type="match status" value="1"/>
</dbReference>
<dbReference type="GO" id="GO:0030245">
    <property type="term" value="P:cellulose catabolic process"/>
    <property type="evidence" value="ECO:0007669"/>
    <property type="project" value="UniProtKB-KW"/>
</dbReference>
<dbReference type="KEGG" id="rher:EHE19_014720"/>
<protein>
    <recommendedName>
        <fullName evidence="3">cellulase</fullName>
        <ecNumber evidence="3">3.2.1.4</ecNumber>
    </recommendedName>
</protein>
<evidence type="ECO:0000256" key="4">
    <source>
        <dbReference type="ARBA" id="ARBA00022729"/>
    </source>
</evidence>
<evidence type="ECO:0000256" key="9">
    <source>
        <dbReference type="ARBA" id="ARBA00023326"/>
    </source>
</evidence>
<feature type="chain" id="PRO_5039033635" description="cellulase" evidence="10">
    <location>
        <begin position="25"/>
        <end position="834"/>
    </location>
</feature>
<dbReference type="EC" id="3.2.1.4" evidence="3"/>
<evidence type="ECO:0000256" key="6">
    <source>
        <dbReference type="ARBA" id="ARBA00023001"/>
    </source>
</evidence>
<dbReference type="PROSITE" id="PS00018">
    <property type="entry name" value="EF_HAND_1"/>
    <property type="match status" value="2"/>
</dbReference>
<organism evidence="11 12">
    <name type="scientific">Ruminiclostridium herbifermentans</name>
    <dbReference type="NCBI Taxonomy" id="2488810"/>
    <lineage>
        <taxon>Bacteria</taxon>
        <taxon>Bacillati</taxon>
        <taxon>Bacillota</taxon>
        <taxon>Clostridia</taxon>
        <taxon>Eubacteriales</taxon>
        <taxon>Oscillospiraceae</taxon>
        <taxon>Ruminiclostridium</taxon>
    </lineage>
</organism>
<evidence type="ECO:0000256" key="2">
    <source>
        <dbReference type="ARBA" id="ARBA00007072"/>
    </source>
</evidence>
<sequence>MRKQRLLALAVCIAVLCTSLILPQKEVNASAPAGWRNLQDFYVFKDKVSGWSGSGAGELETENGNLPVDTQVTYENLPSLRLNLQTELTSYWMAVILTLAEWNCHDVSQYVPNGYLEFNVKGKVGGEKFVIGAVDHVSERASGVEKTITRPITDYCTVTKEWQHVKIPLKDILDPALGMDPYNAKAIVLDKVTLDPFCVWINQLKITSPDKEKAYPAIKLNQVGFLEDYEKYAYVSGFEDEFTATVGTQFQVRRVSDNSVAYSGQLSLVKDYDPDSGERVLKAVFTDLKQPGEYYITVNAEGIDKSVKFKIGNDVFKSLLKDAARYFYYQRSGTDLLEQYCPDYPRKDRTPQDVAAIFDSNSSKTRDVSKGWFDAGDLGKYVSTGSGTLINLFWSYEMFPEVYTDNQFNIPESGNGIPDILDESRWELEWILKMQDAASGGFYARVQSDDDGNITQRIIKDKEGSATNIRPTEDTACAAAALAHASIVYEKYDSAFALTCLNAAKSAWTYLEQNPNNIKSPNGPYNTDNDLSSRLLAAASLYRATGEAKYNNYFLANYTKGKDTYENIYGDWVGNWNFAFFSYMKAENRNNNAVKWFNDEFNIWLNNKIQRYQDSAWGNALTNSNYYWGSNNQIMGMCMEAVIGSKQLGTNNDTINNMALSSINWILGANPLRKSFVSGYGEDCIKTIFATFNNDGKSGIAKGFMPLGPNRYQGVGLSNFPAKCYLDSADEWTTNEHAIGSASTLVFMSAFANSDLLGGGNSSSKMGDLNADGNIDALDFVLLKQYLLGTVTDFPASDDTYVADLNGDGSINAIDFALMKQYLLGVIDKFPAQK</sequence>
<dbReference type="InterPro" id="IPR012341">
    <property type="entry name" value="6hp_glycosidase-like_sf"/>
</dbReference>
<dbReference type="InterPro" id="IPR004197">
    <property type="entry name" value="Cellulase_Ig-like"/>
</dbReference>
<dbReference type="InterPro" id="IPR018247">
    <property type="entry name" value="EF_Hand_1_Ca_BS"/>
</dbReference>
<dbReference type="Proteomes" id="UP000306409">
    <property type="component" value="Chromosome"/>
</dbReference>
<dbReference type="OrthoDB" id="9758662at2"/>
<evidence type="ECO:0000256" key="1">
    <source>
        <dbReference type="ARBA" id="ARBA00000966"/>
    </source>
</evidence>
<keyword evidence="9" id="KW-0624">Polysaccharide degradation</keyword>
<keyword evidence="12" id="KW-1185">Reference proteome</keyword>
<dbReference type="CDD" id="cd14256">
    <property type="entry name" value="Dockerin_I"/>
    <property type="match status" value="1"/>
</dbReference>
<dbReference type="SUPFAM" id="SSF63446">
    <property type="entry name" value="Type I dockerin domain"/>
    <property type="match status" value="1"/>
</dbReference>
<dbReference type="SUPFAM" id="SSF81296">
    <property type="entry name" value="E set domains"/>
    <property type="match status" value="1"/>
</dbReference>
<evidence type="ECO:0000256" key="7">
    <source>
        <dbReference type="ARBA" id="ARBA00023277"/>
    </source>
</evidence>
<dbReference type="AlphaFoldDB" id="A0A4U7JJS7"/>
<feature type="signal peptide" evidence="10">
    <location>
        <begin position="1"/>
        <end position="24"/>
    </location>
</feature>
<proteinExistence type="inferred from homology"/>
<comment type="similarity">
    <text evidence="2">Belongs to the glycosyl hydrolase 9 (cellulase E) family.</text>
</comment>
<dbReference type="GO" id="GO:0008810">
    <property type="term" value="F:cellulase activity"/>
    <property type="evidence" value="ECO:0007669"/>
    <property type="project" value="UniProtKB-EC"/>
</dbReference>
<dbReference type="Gene3D" id="1.10.1330.10">
    <property type="entry name" value="Dockerin domain"/>
    <property type="match status" value="1"/>
</dbReference>
<name>A0A4U7JJS7_9FIRM</name>
<dbReference type="InterPro" id="IPR008979">
    <property type="entry name" value="Galactose-bd-like_sf"/>
</dbReference>
<dbReference type="CDD" id="cd02850">
    <property type="entry name" value="E_set_Cellulase_N"/>
    <property type="match status" value="1"/>
</dbReference>